<gene>
    <name evidence="1" type="ORF">N7537_011651</name>
</gene>
<dbReference type="InterPro" id="IPR014752">
    <property type="entry name" value="Arrestin-like_C"/>
</dbReference>
<sequence>MGMTPIISRNSDTLSWTRPSQPKIEIQLVGQQPRIVNSYTTGDQINGTAIITVEHETPFDEVEIVLQGSSHTTIDHVPCGRVGSEQIFLELRQPIEETAYLIPEVLEPGRSYSFSFGFVVPDRLLPQACTHARINPLVHRAHTMLPPTLGDPMLAGDGKTFLDDLAPDMSRISYIIRVGVFMKSPSDHRQLNPLAIIAKKVRIIPTVEEEPPINVLGHPYYCTSKGKSGRYGPLRTKLGRLLVSSSQPKPIRLLPPSYPRHNVSTVAIVRLRFDPVGNEQPPQLGSITSKLKASTFYSATPRADFPCQSGTISSGQGGQGLFSESIPLLTMCVSSAQWEKHSMSSESDRRESIHLITSENLDDPAVSFFKDNYYTTSVIIPITIPSSKTFVPTFHSCLVSRTYSLDLSLTYHTPGMNILTPTISLCVPIQITT</sequence>
<accession>A0AAD6GSZ0</accession>
<dbReference type="PANTHER" id="PTHR31904:SF1">
    <property type="entry name" value="BYPASS OF STOP CODON PROTEIN 5-RELATED"/>
    <property type="match status" value="1"/>
</dbReference>
<dbReference type="EMBL" id="JAQJAE010000006">
    <property type="protein sequence ID" value="KAJ5588973.1"/>
    <property type="molecule type" value="Genomic_DNA"/>
</dbReference>
<dbReference type="Proteomes" id="UP001213799">
    <property type="component" value="Unassembled WGS sequence"/>
</dbReference>
<dbReference type="GeneID" id="81592947"/>
<dbReference type="PANTHER" id="PTHR31904">
    <property type="entry name" value="BYPASS OF STOP CODON PROTEIN 5-RELATED"/>
    <property type="match status" value="1"/>
</dbReference>
<dbReference type="InterPro" id="IPR039634">
    <property type="entry name" value="Bul1-like"/>
</dbReference>
<reference evidence="1" key="1">
    <citation type="journal article" date="2023" name="IMA Fungus">
        <title>Comparative genomic study of the Penicillium genus elucidates a diverse pangenome and 15 lateral gene transfer events.</title>
        <authorList>
            <person name="Petersen C."/>
            <person name="Sorensen T."/>
            <person name="Nielsen M.R."/>
            <person name="Sondergaard T.E."/>
            <person name="Sorensen J.L."/>
            <person name="Fitzpatrick D.A."/>
            <person name="Frisvad J.C."/>
            <person name="Nielsen K.L."/>
        </authorList>
    </citation>
    <scope>NUCLEOTIDE SEQUENCE</scope>
    <source>
        <strain evidence="1">IBT 12815</strain>
    </source>
</reference>
<evidence type="ECO:0008006" key="3">
    <source>
        <dbReference type="Google" id="ProtNLM"/>
    </source>
</evidence>
<dbReference type="AlphaFoldDB" id="A0AAD6GSZ0"/>
<evidence type="ECO:0000313" key="1">
    <source>
        <dbReference type="EMBL" id="KAJ5588973.1"/>
    </source>
</evidence>
<dbReference type="RefSeq" id="XP_056747992.1">
    <property type="nucleotide sequence ID" value="XM_056902705.1"/>
</dbReference>
<proteinExistence type="predicted"/>
<comment type="caution">
    <text evidence="1">The sequence shown here is derived from an EMBL/GenBank/DDBJ whole genome shotgun (WGS) entry which is preliminary data.</text>
</comment>
<name>A0AAD6GSZ0_9EURO</name>
<keyword evidence="2" id="KW-1185">Reference proteome</keyword>
<reference evidence="1" key="2">
    <citation type="submission" date="2023-01" db="EMBL/GenBank/DDBJ databases">
        <authorList>
            <person name="Petersen C."/>
        </authorList>
    </citation>
    <scope>NUCLEOTIDE SEQUENCE</scope>
    <source>
        <strain evidence="1">IBT 12815</strain>
    </source>
</reference>
<dbReference type="Gene3D" id="2.60.40.640">
    <property type="match status" value="1"/>
</dbReference>
<protein>
    <recommendedName>
        <fullName evidence="3">Arrestin-like N-terminal domain-containing protein</fullName>
    </recommendedName>
</protein>
<evidence type="ECO:0000313" key="2">
    <source>
        <dbReference type="Proteomes" id="UP001213799"/>
    </source>
</evidence>
<organism evidence="1 2">
    <name type="scientific">Penicillium hordei</name>
    <dbReference type="NCBI Taxonomy" id="40994"/>
    <lineage>
        <taxon>Eukaryota</taxon>
        <taxon>Fungi</taxon>
        <taxon>Dikarya</taxon>
        <taxon>Ascomycota</taxon>
        <taxon>Pezizomycotina</taxon>
        <taxon>Eurotiomycetes</taxon>
        <taxon>Eurotiomycetidae</taxon>
        <taxon>Eurotiales</taxon>
        <taxon>Aspergillaceae</taxon>
        <taxon>Penicillium</taxon>
    </lineage>
</organism>